<evidence type="ECO:0000313" key="2">
    <source>
        <dbReference type="EMBL" id="CAJ1920519.1"/>
    </source>
</evidence>
<comment type="caution">
    <text evidence="2">The sequence shown here is derived from an EMBL/GenBank/DDBJ whole genome shotgun (WGS) entry which is preliminary data.</text>
</comment>
<dbReference type="Gene3D" id="1.25.40.20">
    <property type="entry name" value="Ankyrin repeat-containing domain"/>
    <property type="match status" value="1"/>
</dbReference>
<evidence type="ECO:0000313" key="3">
    <source>
        <dbReference type="Proteomes" id="UP001295423"/>
    </source>
</evidence>
<dbReference type="PROSITE" id="PS50297">
    <property type="entry name" value="ANK_REP_REGION"/>
    <property type="match status" value="1"/>
</dbReference>
<proteinExistence type="predicted"/>
<gene>
    <name evidence="2" type="ORF">CYCCA115_LOCUS890</name>
</gene>
<name>A0AAD2FCL0_9STRA</name>
<dbReference type="SUPFAM" id="SSF48403">
    <property type="entry name" value="Ankyrin repeat"/>
    <property type="match status" value="1"/>
</dbReference>
<accession>A0AAD2FCL0</accession>
<reference evidence="2" key="1">
    <citation type="submission" date="2023-08" db="EMBL/GenBank/DDBJ databases">
        <authorList>
            <person name="Audoor S."/>
            <person name="Bilcke G."/>
        </authorList>
    </citation>
    <scope>NUCLEOTIDE SEQUENCE</scope>
</reference>
<dbReference type="Pfam" id="PF12796">
    <property type="entry name" value="Ank_2"/>
    <property type="match status" value="1"/>
</dbReference>
<dbReference type="AlphaFoldDB" id="A0AAD2FCL0"/>
<dbReference type="Proteomes" id="UP001295423">
    <property type="component" value="Unassembled WGS sequence"/>
</dbReference>
<organism evidence="2 3">
    <name type="scientific">Cylindrotheca closterium</name>
    <dbReference type="NCBI Taxonomy" id="2856"/>
    <lineage>
        <taxon>Eukaryota</taxon>
        <taxon>Sar</taxon>
        <taxon>Stramenopiles</taxon>
        <taxon>Ochrophyta</taxon>
        <taxon>Bacillariophyta</taxon>
        <taxon>Bacillariophyceae</taxon>
        <taxon>Bacillariophycidae</taxon>
        <taxon>Bacillariales</taxon>
        <taxon>Bacillariaceae</taxon>
        <taxon>Cylindrotheca</taxon>
    </lineage>
</organism>
<feature type="repeat" description="ANK" evidence="1">
    <location>
        <begin position="35"/>
        <end position="67"/>
    </location>
</feature>
<dbReference type="EMBL" id="CAKOGP040000002">
    <property type="protein sequence ID" value="CAJ1920519.1"/>
    <property type="molecule type" value="Genomic_DNA"/>
</dbReference>
<keyword evidence="3" id="KW-1185">Reference proteome</keyword>
<dbReference type="InterPro" id="IPR002110">
    <property type="entry name" value="Ankyrin_rpt"/>
</dbReference>
<keyword evidence="1" id="KW-0040">ANK repeat</keyword>
<dbReference type="InterPro" id="IPR036770">
    <property type="entry name" value="Ankyrin_rpt-contain_sf"/>
</dbReference>
<evidence type="ECO:0000256" key="1">
    <source>
        <dbReference type="PROSITE-ProRule" id="PRU00023"/>
    </source>
</evidence>
<protein>
    <submittedName>
        <fullName evidence="2">Uncharacterized protein</fullName>
    </submittedName>
</protein>
<dbReference type="PROSITE" id="PS50088">
    <property type="entry name" value="ANK_REPEAT"/>
    <property type="match status" value="1"/>
</dbReference>
<sequence>MAIELCSISRLNMPDGTFIPMLLENGADPNIVFVQNRTVLYLAVERGYRKCVKSLLDMGADVILKASYGETPIVTASKKGSQELEIIRPIGTKPKLIDGDTIYRNPFLRRALVEKGPDFFMGCLVDYFELYQIMDEAEHFCDTIKANLVRDVKSLRGIFVKLFVRGKGLNDFVRGTDSVLRQSSTIRVCRPEPTGEVQCIPEATKEESRVLANPKIVGF</sequence>